<name>A0ABS9DWY8_9PROT</name>
<dbReference type="EMBL" id="JAKGBZ010000020">
    <property type="protein sequence ID" value="MCF3947251.1"/>
    <property type="molecule type" value="Genomic_DNA"/>
</dbReference>
<dbReference type="InterPro" id="IPR050483">
    <property type="entry name" value="CoA-transferase_III_domain"/>
</dbReference>
<evidence type="ECO:0000313" key="2">
    <source>
        <dbReference type="EMBL" id="MCF3947251.1"/>
    </source>
</evidence>
<sequence length="408" mass="43877">MDAGLHQKEYEPGARAPLNGVRVLDLSRLVAGNVVTHVLADFGADVIKVENPATGDDLRHWRVDDISTHWKVYARNKRSLALDYRDPEGLALLLRLVAIADVLVENFVPGKLERMGLGPDILLEANPKLVVARISGWGQTGPFRAKPGFGSLVEAMSGFAAMNGYPDRPPVLPPLALADMITGLYGATAIMIALRHVEVAGGRGQVVDLSLFESMLSVLGPQAANYALTGRAPARHGSRSGTTAPRNVYRCADGKYVALSASMQQMAERLFRVIGRPELIVDPRFATNSARVAHNDLLDPIVAEFMAAHTQAENLALFDQAGVTVGPVCDPADLIAHDFVREREALIALPDPEMGSLPMHNIPVRLSETPGALTRPAPELGADTEDVLALIETDTAAIAALRERKVIK</sequence>
<dbReference type="RefSeq" id="WP_235704477.1">
    <property type="nucleotide sequence ID" value="NZ_JAKGBZ010000020.1"/>
</dbReference>
<dbReference type="PANTHER" id="PTHR48207:SF3">
    <property type="entry name" value="SUCCINATE--HYDROXYMETHYLGLUTARATE COA-TRANSFERASE"/>
    <property type="match status" value="1"/>
</dbReference>
<dbReference type="InterPro" id="IPR023606">
    <property type="entry name" value="CoA-Trfase_III_dom_1_sf"/>
</dbReference>
<accession>A0ABS9DWY8</accession>
<dbReference type="Pfam" id="PF02515">
    <property type="entry name" value="CoA_transf_3"/>
    <property type="match status" value="1"/>
</dbReference>
<reference evidence="2 3" key="1">
    <citation type="submission" date="2022-01" db="EMBL/GenBank/DDBJ databases">
        <authorList>
            <person name="Won M."/>
            <person name="Kim S.-J."/>
            <person name="Kwon S.-W."/>
        </authorList>
    </citation>
    <scope>NUCLEOTIDE SEQUENCE [LARGE SCALE GENOMIC DNA]</scope>
    <source>
        <strain evidence="2 3">KCTC 23505</strain>
    </source>
</reference>
<dbReference type="Gene3D" id="3.40.50.10540">
    <property type="entry name" value="Crotonobetainyl-coa:carnitine coa-transferase, domain 1"/>
    <property type="match status" value="1"/>
</dbReference>
<dbReference type="Proteomes" id="UP001521209">
    <property type="component" value="Unassembled WGS sequence"/>
</dbReference>
<comment type="caution">
    <text evidence="2">The sequence shown here is derived from an EMBL/GenBank/DDBJ whole genome shotgun (WGS) entry which is preliminary data.</text>
</comment>
<keyword evidence="1 2" id="KW-0808">Transferase</keyword>
<proteinExistence type="predicted"/>
<evidence type="ECO:0000256" key="1">
    <source>
        <dbReference type="ARBA" id="ARBA00022679"/>
    </source>
</evidence>
<dbReference type="Gene3D" id="3.30.1540.10">
    <property type="entry name" value="formyl-coa transferase, domain 3"/>
    <property type="match status" value="1"/>
</dbReference>
<evidence type="ECO:0000313" key="3">
    <source>
        <dbReference type="Proteomes" id="UP001521209"/>
    </source>
</evidence>
<keyword evidence="3" id="KW-1185">Reference proteome</keyword>
<gene>
    <name evidence="2" type="ORF">L2A60_11250</name>
</gene>
<dbReference type="SUPFAM" id="SSF89796">
    <property type="entry name" value="CoA-transferase family III (CaiB/BaiF)"/>
    <property type="match status" value="1"/>
</dbReference>
<dbReference type="PANTHER" id="PTHR48207">
    <property type="entry name" value="SUCCINATE--HYDROXYMETHYLGLUTARATE COA-TRANSFERASE"/>
    <property type="match status" value="1"/>
</dbReference>
<protein>
    <submittedName>
        <fullName evidence="2">CoA transferase</fullName>
    </submittedName>
</protein>
<dbReference type="GO" id="GO:0016740">
    <property type="term" value="F:transferase activity"/>
    <property type="evidence" value="ECO:0007669"/>
    <property type="project" value="UniProtKB-KW"/>
</dbReference>
<dbReference type="InterPro" id="IPR044855">
    <property type="entry name" value="CoA-Trfase_III_dom3_sf"/>
</dbReference>
<organism evidence="2 3">
    <name type="scientific">Acidiphilium iwatense</name>
    <dbReference type="NCBI Taxonomy" id="768198"/>
    <lineage>
        <taxon>Bacteria</taxon>
        <taxon>Pseudomonadati</taxon>
        <taxon>Pseudomonadota</taxon>
        <taxon>Alphaproteobacteria</taxon>
        <taxon>Acetobacterales</taxon>
        <taxon>Acidocellaceae</taxon>
        <taxon>Acidiphilium</taxon>
    </lineage>
</organism>
<dbReference type="InterPro" id="IPR003673">
    <property type="entry name" value="CoA-Trfase_fam_III"/>
</dbReference>